<evidence type="ECO:0000259" key="8">
    <source>
        <dbReference type="Pfam" id="PF00370"/>
    </source>
</evidence>
<keyword evidence="2 7" id="KW-0859">Xylose metabolism</keyword>
<dbReference type="SUPFAM" id="SSF53067">
    <property type="entry name" value="Actin-like ATPase domain"/>
    <property type="match status" value="2"/>
</dbReference>
<evidence type="ECO:0000259" key="9">
    <source>
        <dbReference type="Pfam" id="PF02782"/>
    </source>
</evidence>
<evidence type="ECO:0000256" key="3">
    <source>
        <dbReference type="ARBA" id="ARBA00022679"/>
    </source>
</evidence>
<dbReference type="GO" id="GO:0005524">
    <property type="term" value="F:ATP binding"/>
    <property type="evidence" value="ECO:0007669"/>
    <property type="project" value="UniProtKB-UniRule"/>
</dbReference>
<accession>A0A6A6U148</accession>
<dbReference type="EMBL" id="MU004239">
    <property type="protein sequence ID" value="KAF2666035.1"/>
    <property type="molecule type" value="Genomic_DNA"/>
</dbReference>
<evidence type="ECO:0000256" key="7">
    <source>
        <dbReference type="RuleBase" id="RU367058"/>
    </source>
</evidence>
<feature type="domain" description="Carbohydrate kinase FGGY C-terminal" evidence="9">
    <location>
        <begin position="306"/>
        <end position="528"/>
    </location>
</feature>
<comment type="function">
    <text evidence="5 7">Highly specific D-xylulose kinase which participates in the catabolism of xylose. Xylose is a major component of hemicelluloses such as xylan. Most fungi utilize D-xylose via three enzymatic reactions, xylose reductase (XR), xylitol dehydrogenase (XDH), and xylulokinase, to form xylulose 5-phosphate, which enters pentose phosphate pathway.</text>
</comment>
<dbReference type="InterPro" id="IPR018484">
    <property type="entry name" value="FGGY_N"/>
</dbReference>
<dbReference type="Pfam" id="PF02782">
    <property type="entry name" value="FGGY_C"/>
    <property type="match status" value="1"/>
</dbReference>
<proteinExistence type="inferred from homology"/>
<reference evidence="10" key="1">
    <citation type="journal article" date="2020" name="Stud. Mycol.">
        <title>101 Dothideomycetes genomes: a test case for predicting lifestyles and emergence of pathogens.</title>
        <authorList>
            <person name="Haridas S."/>
            <person name="Albert R."/>
            <person name="Binder M."/>
            <person name="Bloem J."/>
            <person name="Labutti K."/>
            <person name="Salamov A."/>
            <person name="Andreopoulos B."/>
            <person name="Baker S."/>
            <person name="Barry K."/>
            <person name="Bills G."/>
            <person name="Bluhm B."/>
            <person name="Cannon C."/>
            <person name="Castanera R."/>
            <person name="Culley D."/>
            <person name="Daum C."/>
            <person name="Ezra D."/>
            <person name="Gonzalez J."/>
            <person name="Henrissat B."/>
            <person name="Kuo A."/>
            <person name="Liang C."/>
            <person name="Lipzen A."/>
            <person name="Lutzoni F."/>
            <person name="Magnuson J."/>
            <person name="Mondo S."/>
            <person name="Nolan M."/>
            <person name="Ohm R."/>
            <person name="Pangilinan J."/>
            <person name="Park H.-J."/>
            <person name="Ramirez L."/>
            <person name="Alfaro M."/>
            <person name="Sun H."/>
            <person name="Tritt A."/>
            <person name="Yoshinaga Y."/>
            <person name="Zwiers L.-H."/>
            <person name="Turgeon B."/>
            <person name="Goodwin S."/>
            <person name="Spatafora J."/>
            <person name="Crous P."/>
            <person name="Grigoriev I."/>
        </authorList>
    </citation>
    <scope>NUCLEOTIDE SEQUENCE</scope>
    <source>
        <strain evidence="10">CBS 115976</strain>
    </source>
</reference>
<name>A0A6A6U148_9PEZI</name>
<dbReference type="FunFam" id="3.30.420.40:FF:000118">
    <property type="entry name" value="Xylulose kinase 2"/>
    <property type="match status" value="1"/>
</dbReference>
<dbReference type="GO" id="GO:0042732">
    <property type="term" value="P:D-xylose metabolic process"/>
    <property type="evidence" value="ECO:0007669"/>
    <property type="project" value="UniProtKB-UniRule"/>
</dbReference>
<dbReference type="PANTHER" id="PTHR10196">
    <property type="entry name" value="SUGAR KINASE"/>
    <property type="match status" value="1"/>
</dbReference>
<keyword evidence="11" id="KW-1185">Reference proteome</keyword>
<evidence type="ECO:0000256" key="2">
    <source>
        <dbReference type="ARBA" id="ARBA00022629"/>
    </source>
</evidence>
<dbReference type="GO" id="GO:0005997">
    <property type="term" value="P:xylulose metabolic process"/>
    <property type="evidence" value="ECO:0007669"/>
    <property type="project" value="TreeGrafter"/>
</dbReference>
<dbReference type="GO" id="GO:0004856">
    <property type="term" value="F:D-xylulokinase activity"/>
    <property type="evidence" value="ECO:0007669"/>
    <property type="project" value="UniProtKB-UniRule"/>
</dbReference>
<dbReference type="InterPro" id="IPR042024">
    <property type="entry name" value="D-XK_euk"/>
</dbReference>
<comment type="catalytic activity">
    <reaction evidence="6 7">
        <text>D-xylulose + ATP = D-xylulose 5-phosphate + ADP + H(+)</text>
        <dbReference type="Rhea" id="RHEA:10964"/>
        <dbReference type="ChEBI" id="CHEBI:15378"/>
        <dbReference type="ChEBI" id="CHEBI:17140"/>
        <dbReference type="ChEBI" id="CHEBI:30616"/>
        <dbReference type="ChEBI" id="CHEBI:57737"/>
        <dbReference type="ChEBI" id="CHEBI:456216"/>
        <dbReference type="EC" id="2.7.1.17"/>
    </reaction>
</comment>
<evidence type="ECO:0000256" key="5">
    <source>
        <dbReference type="ARBA" id="ARBA00025184"/>
    </source>
</evidence>
<feature type="domain" description="Carbohydrate kinase FGGY N-terminal" evidence="8">
    <location>
        <begin position="140"/>
        <end position="296"/>
    </location>
</feature>
<evidence type="ECO:0000256" key="6">
    <source>
        <dbReference type="ARBA" id="ARBA00048885"/>
    </source>
</evidence>
<keyword evidence="7" id="KW-0547">Nucleotide-binding</keyword>
<dbReference type="CDD" id="cd07776">
    <property type="entry name" value="ASKHA_NBD_FGGY_SpXK-like"/>
    <property type="match status" value="1"/>
</dbReference>
<gene>
    <name evidence="10" type="ORF">BT63DRAFT_47651</name>
</gene>
<dbReference type="InterPro" id="IPR018485">
    <property type="entry name" value="FGGY_C"/>
</dbReference>
<evidence type="ECO:0000256" key="4">
    <source>
        <dbReference type="ARBA" id="ARBA00022777"/>
    </source>
</evidence>
<comment type="similarity">
    <text evidence="1 7">Belongs to the FGGY kinase family.</text>
</comment>
<protein>
    <recommendedName>
        <fullName evidence="7">Xylulose kinase</fullName>
        <ecNumber evidence="7">2.7.1.17</ecNumber>
    </recommendedName>
</protein>
<keyword evidence="7" id="KW-0119">Carbohydrate metabolism</keyword>
<dbReference type="GO" id="GO:0005829">
    <property type="term" value="C:cytosol"/>
    <property type="evidence" value="ECO:0007669"/>
    <property type="project" value="TreeGrafter"/>
</dbReference>
<dbReference type="EC" id="2.7.1.17" evidence="7"/>
<evidence type="ECO:0000256" key="1">
    <source>
        <dbReference type="ARBA" id="ARBA00009156"/>
    </source>
</evidence>
<dbReference type="AlphaFoldDB" id="A0A6A6U148"/>
<evidence type="ECO:0000313" key="10">
    <source>
        <dbReference type="EMBL" id="KAF2666035.1"/>
    </source>
</evidence>
<keyword evidence="7" id="KW-0067">ATP-binding</keyword>
<evidence type="ECO:0000313" key="11">
    <source>
        <dbReference type="Proteomes" id="UP000799302"/>
    </source>
</evidence>
<keyword evidence="3 7" id="KW-0808">Transferase</keyword>
<dbReference type="Proteomes" id="UP000799302">
    <property type="component" value="Unassembled WGS sequence"/>
</dbReference>
<dbReference type="Pfam" id="PF00370">
    <property type="entry name" value="FGGY_N"/>
    <property type="match status" value="1"/>
</dbReference>
<dbReference type="Gene3D" id="3.30.420.40">
    <property type="match status" value="2"/>
</dbReference>
<keyword evidence="4 7" id="KW-0418">Kinase</keyword>
<organism evidence="10 11">
    <name type="scientific">Microthyrium microscopicum</name>
    <dbReference type="NCBI Taxonomy" id="703497"/>
    <lineage>
        <taxon>Eukaryota</taxon>
        <taxon>Fungi</taxon>
        <taxon>Dikarya</taxon>
        <taxon>Ascomycota</taxon>
        <taxon>Pezizomycotina</taxon>
        <taxon>Dothideomycetes</taxon>
        <taxon>Dothideomycetes incertae sedis</taxon>
        <taxon>Microthyriales</taxon>
        <taxon>Microthyriaceae</taxon>
        <taxon>Microthyrium</taxon>
    </lineage>
</organism>
<sequence length="589" mass="64185">MASSTYMGFDLSTQQLKAIVVDSGLKLLQEAKVDFDADFPHYGTSKGVLTNDAEHEIFAPVAMWLEALNLVLDRLKSLGVDFTSIKAISGAGMQHGVVFWTKEAEDIMRTLDASETLVKQLLLVKDSSEGTFSHEFSPNWQDASTQAQCDQFNAVLGGPEKLAEVTGSSAHHRFSGPQIMSFREKYPEKYANTARISLVSSWLASILLGKVAPIDRSDVGGMNLQDLQSGTWNQDLLTLVAGSKEGAADLHKKLGDVPTDGGASFGNISPYFTTRYGFPETCQIIPFTGDNPSTIIALPMRENEAIVSLGTSTTFLMSTSHYKPHPSYHFMPHPTTPGLYMFMLCYKNGGLAREQIRDTLNLNRNFLQPTTSTSWTTFNDLALSTPPLGQSTPSDPMRLGLYFPRPEIVPAVHAGLWRTHYSPLQNTLTTAPQGNPDNWTLPDNDARAILESQFLSIRLRSAPLVTTPSSHPDLPPQPSRIYLVGGGALNHAITNICGQVLGSAEGVYRLDVGSNACALGAAYKAVWGAGRRDGETFEAFVGARWREDGFVQRVADGYEEGVWERYGQAVGGLEMLEQEVVRLAGVGGQ</sequence>
<dbReference type="OrthoDB" id="1728974at2759"/>
<dbReference type="InterPro" id="IPR043129">
    <property type="entry name" value="ATPase_NBD"/>
</dbReference>
<dbReference type="PANTHER" id="PTHR10196:SF57">
    <property type="entry name" value="XYLULOSE KINASE"/>
    <property type="match status" value="1"/>
</dbReference>